<protein>
    <submittedName>
        <fullName evidence="2">Transcriptional regulator</fullName>
    </submittedName>
</protein>
<dbReference type="PANTHER" id="PTHR30595">
    <property type="entry name" value="GLPR-RELATED TRANSCRIPTIONAL REPRESSOR"/>
    <property type="match status" value="1"/>
</dbReference>
<reference evidence="2" key="1">
    <citation type="submission" date="2013-08" db="EMBL/GenBank/DDBJ databases">
        <authorList>
            <person name="Mendez C."/>
            <person name="Richter M."/>
            <person name="Ferrer M."/>
            <person name="Sanchez J."/>
        </authorList>
    </citation>
    <scope>NUCLEOTIDE SEQUENCE</scope>
</reference>
<dbReference type="Gene3D" id="3.30.565.60">
    <property type="match status" value="1"/>
</dbReference>
<dbReference type="InterPro" id="IPR038461">
    <property type="entry name" value="Schlafen_AlbA_2_dom_sf"/>
</dbReference>
<dbReference type="InterPro" id="IPR038475">
    <property type="entry name" value="RecG_C_sf"/>
</dbReference>
<feature type="domain" description="Schlafen AlbA-2" evidence="1">
    <location>
        <begin position="16"/>
        <end position="124"/>
    </location>
</feature>
<sequence length="400" mass="44327">MLTTAEQLQHWLAEPEGVRLEFKEAKQNYHFGTLVKYCVALANEGGGKIILGVTDRRPRHIVGTAAFAEPGRTEAGLHDQLSHRIPVEELHTTAGRVLIVHVPARLLGTAWQIGGRYLKRAGDELAALSDAELRAMFSETGPDFSAEVCSGASLADLSSPAIAAFRTRWATKARDERKTHWTDEQTLVNAELLVDGHVTYAALILFGTRAALGRSLAQAELVFEYRSFEASGPAADREEYREGFFLWHDAIWNKINLRNDRQSYQDGLFRIELPTFDEVSVREALLNAVAHRDYRLGGSVFVRQYGQRLEIVSPGGLPPGITAENILDQQNPRNRRLAEALAKCGLIERSGQGMNLMFESAIRQGKALPSFAGTSAHEVRLTLHGAMTSPAFVRFIERRG</sequence>
<dbReference type="InterPro" id="IPR007421">
    <property type="entry name" value="Schlafen_AlbA_2_dom"/>
</dbReference>
<name>T0ZJN8_9ZZZZ</name>
<dbReference type="Gene3D" id="3.30.950.30">
    <property type="entry name" value="Schlafen, AAA domain"/>
    <property type="match status" value="1"/>
</dbReference>
<dbReference type="Pfam" id="PF04326">
    <property type="entry name" value="SLFN_AlbA_2"/>
    <property type="match status" value="1"/>
</dbReference>
<feature type="non-terminal residue" evidence="2">
    <location>
        <position position="400"/>
    </location>
</feature>
<reference evidence="2" key="2">
    <citation type="journal article" date="2014" name="ISME J.">
        <title>Microbial stratification in low pH oxic and suboxic macroscopic growths along an acid mine drainage.</title>
        <authorList>
            <person name="Mendez-Garcia C."/>
            <person name="Mesa V."/>
            <person name="Sprenger R.R."/>
            <person name="Richter M."/>
            <person name="Diez M.S."/>
            <person name="Solano J."/>
            <person name="Bargiela R."/>
            <person name="Golyshina O.V."/>
            <person name="Manteca A."/>
            <person name="Ramos J.L."/>
            <person name="Gallego J.R."/>
            <person name="Llorente I."/>
            <person name="Martins Dos Santos V.A."/>
            <person name="Jensen O.N."/>
            <person name="Pelaez A.I."/>
            <person name="Sanchez J."/>
            <person name="Ferrer M."/>
        </authorList>
    </citation>
    <scope>NUCLEOTIDE SEQUENCE</scope>
</reference>
<dbReference type="Pfam" id="PF13749">
    <property type="entry name" value="HATPase_c_4"/>
    <property type="match status" value="1"/>
</dbReference>
<dbReference type="EMBL" id="AUZX01015051">
    <property type="protein sequence ID" value="EQD30020.1"/>
    <property type="molecule type" value="Genomic_DNA"/>
</dbReference>
<evidence type="ECO:0000313" key="2">
    <source>
        <dbReference type="EMBL" id="EQD30020.1"/>
    </source>
</evidence>
<comment type="caution">
    <text evidence="2">The sequence shown here is derived from an EMBL/GenBank/DDBJ whole genome shotgun (WGS) entry which is preliminary data.</text>
</comment>
<gene>
    <name evidence="2" type="ORF">B1A_20400</name>
</gene>
<organism evidence="2">
    <name type="scientific">mine drainage metagenome</name>
    <dbReference type="NCBI Taxonomy" id="410659"/>
    <lineage>
        <taxon>unclassified sequences</taxon>
        <taxon>metagenomes</taxon>
        <taxon>ecological metagenomes</taxon>
    </lineage>
</organism>
<dbReference type="PANTHER" id="PTHR30595:SF6">
    <property type="entry name" value="SCHLAFEN ALBA-2 DOMAIN-CONTAINING PROTEIN"/>
    <property type="match status" value="1"/>
</dbReference>
<accession>T0ZJN8</accession>
<proteinExistence type="predicted"/>
<dbReference type="AlphaFoldDB" id="T0ZJN8"/>
<evidence type="ECO:0000259" key="1">
    <source>
        <dbReference type="Pfam" id="PF04326"/>
    </source>
</evidence>